<evidence type="ECO:0000313" key="2">
    <source>
        <dbReference type="WBParaSite" id="ES5_v2.g863.t1"/>
    </source>
</evidence>
<name>A0AC34GUZ2_9BILA</name>
<dbReference type="Proteomes" id="UP000887579">
    <property type="component" value="Unplaced"/>
</dbReference>
<accession>A0AC34GUZ2</accession>
<protein>
    <submittedName>
        <fullName evidence="2">Uncharacterized protein</fullName>
    </submittedName>
</protein>
<proteinExistence type="predicted"/>
<sequence length="139" mass="15598">MLTFNGGKTVPESGKHYVAIYYIKVGDMIKKTAHQFWQDHKSEPTGTKRLYVDLKKLDQDQTVFEPVKAVSSPAIAPMTNNAEFERQRQYLRNNGEPGGNVTLQTVNHVPQNFNLQNASVVQTNQNTDTATTTTNKTVD</sequence>
<dbReference type="WBParaSite" id="ES5_v2.g863.t1">
    <property type="protein sequence ID" value="ES5_v2.g863.t1"/>
    <property type="gene ID" value="ES5_v2.g863"/>
</dbReference>
<reference evidence="2" key="1">
    <citation type="submission" date="2022-11" db="UniProtKB">
        <authorList>
            <consortium name="WormBaseParasite"/>
        </authorList>
    </citation>
    <scope>IDENTIFICATION</scope>
</reference>
<organism evidence="1 2">
    <name type="scientific">Panagrolaimus sp. ES5</name>
    <dbReference type="NCBI Taxonomy" id="591445"/>
    <lineage>
        <taxon>Eukaryota</taxon>
        <taxon>Metazoa</taxon>
        <taxon>Ecdysozoa</taxon>
        <taxon>Nematoda</taxon>
        <taxon>Chromadorea</taxon>
        <taxon>Rhabditida</taxon>
        <taxon>Tylenchina</taxon>
        <taxon>Panagrolaimomorpha</taxon>
        <taxon>Panagrolaimoidea</taxon>
        <taxon>Panagrolaimidae</taxon>
        <taxon>Panagrolaimus</taxon>
    </lineage>
</organism>
<evidence type="ECO:0000313" key="1">
    <source>
        <dbReference type="Proteomes" id="UP000887579"/>
    </source>
</evidence>